<proteinExistence type="predicted"/>
<evidence type="ECO:0000313" key="3">
    <source>
        <dbReference type="EMBL" id="CAE8635846.1"/>
    </source>
</evidence>
<dbReference type="OrthoDB" id="433807at2759"/>
<evidence type="ECO:0000313" key="4">
    <source>
        <dbReference type="Proteomes" id="UP000654075"/>
    </source>
</evidence>
<keyword evidence="4" id="KW-1185">Reference proteome</keyword>
<comment type="caution">
    <text evidence="3">The sequence shown here is derived from an EMBL/GenBank/DDBJ whole genome shotgun (WGS) entry which is preliminary data.</text>
</comment>
<dbReference type="Pfam" id="PF10021">
    <property type="entry name" value="PARG_cat_microb"/>
    <property type="match status" value="1"/>
</dbReference>
<dbReference type="InterPro" id="IPR019261">
    <property type="entry name" value="PARG_cat_microbial"/>
</dbReference>
<dbReference type="PANTHER" id="PTHR35596">
    <property type="entry name" value="DUF2263 DOMAIN-CONTAINING PROTEIN"/>
    <property type="match status" value="1"/>
</dbReference>
<dbReference type="Gene3D" id="3.40.220.10">
    <property type="entry name" value="Leucine Aminopeptidase, subunit E, domain 1"/>
    <property type="match status" value="1"/>
</dbReference>
<dbReference type="InterPro" id="IPR012664">
    <property type="entry name" value="CHP02452"/>
</dbReference>
<dbReference type="Proteomes" id="UP000654075">
    <property type="component" value="Unassembled WGS sequence"/>
</dbReference>
<dbReference type="PANTHER" id="PTHR35596:SF1">
    <property type="entry name" value="MICROBIAL-TYPE PARG CATALYTIC DOMAIN-CONTAINING PROTEIN"/>
    <property type="match status" value="1"/>
</dbReference>
<gene>
    <name evidence="3" type="ORF">PGLA1383_LOCUS51420</name>
</gene>
<evidence type="ECO:0000256" key="1">
    <source>
        <dbReference type="SAM" id="MobiDB-lite"/>
    </source>
</evidence>
<dbReference type="SUPFAM" id="SSF52949">
    <property type="entry name" value="Macro domain-like"/>
    <property type="match status" value="1"/>
</dbReference>
<feature type="region of interest" description="Disordered" evidence="1">
    <location>
        <begin position="320"/>
        <end position="371"/>
    </location>
</feature>
<reference evidence="3" key="1">
    <citation type="submission" date="2021-02" db="EMBL/GenBank/DDBJ databases">
        <authorList>
            <person name="Dougan E. K."/>
            <person name="Rhodes N."/>
            <person name="Thang M."/>
            <person name="Chan C."/>
        </authorList>
    </citation>
    <scope>NUCLEOTIDE SEQUENCE</scope>
</reference>
<accession>A0A813HE93</accession>
<feature type="domain" description="Microbial-type PARG catalytic" evidence="2">
    <location>
        <begin position="32"/>
        <end position="184"/>
    </location>
</feature>
<sequence>MAGIARGYRFEVEEVPLSKRYAMSKQALKEIAEETLRSCSEGRYLNQEGCCVELQLARAIETTRLYPEGESLAKVQRRTPAAEGLLPSEECVVSVALCSTLSAAEGLVRRGLRTAVLNFASAKNPGGGFLRGANAQEESLARSSGLYPCLLKAEVQAYYRENACDDSCVYTENMIMSPEVPVFRTDDGGLLGAPYLIGVLTAPAPNMGVAADRRSSGGAEQIRAVRRQRMARLLHVLAAEDFEAVVLGAWGCGVFRNDPWEVAQEFRELLGNNSNNNSNNNSHLARAFRHIVFAVIDEPTHSIFQRVLCQPASGDAAGISADFPSAGGGKQERGNADNFPLAGGGKKERKSRRWLKRGDECPGNNHGDTID</sequence>
<dbReference type="EMBL" id="CAJNNV010031357">
    <property type="protein sequence ID" value="CAE8635846.1"/>
    <property type="molecule type" value="Genomic_DNA"/>
</dbReference>
<dbReference type="InterPro" id="IPR043472">
    <property type="entry name" value="Macro_dom-like"/>
</dbReference>
<organism evidence="3 4">
    <name type="scientific">Polarella glacialis</name>
    <name type="common">Dinoflagellate</name>
    <dbReference type="NCBI Taxonomy" id="89957"/>
    <lineage>
        <taxon>Eukaryota</taxon>
        <taxon>Sar</taxon>
        <taxon>Alveolata</taxon>
        <taxon>Dinophyceae</taxon>
        <taxon>Suessiales</taxon>
        <taxon>Suessiaceae</taxon>
        <taxon>Polarella</taxon>
    </lineage>
</organism>
<name>A0A813HE93_POLGL</name>
<evidence type="ECO:0000259" key="2">
    <source>
        <dbReference type="Pfam" id="PF10021"/>
    </source>
</evidence>
<protein>
    <recommendedName>
        <fullName evidence="2">Microbial-type PARG catalytic domain-containing protein</fullName>
    </recommendedName>
</protein>
<dbReference type="AlphaFoldDB" id="A0A813HE93"/>
<dbReference type="NCBIfam" id="TIGR02452">
    <property type="entry name" value="TIGR02452 family protein"/>
    <property type="match status" value="1"/>
</dbReference>